<evidence type="ECO:0000256" key="1">
    <source>
        <dbReference type="SAM" id="SignalP"/>
    </source>
</evidence>
<evidence type="ECO:0000313" key="2">
    <source>
        <dbReference type="EMBL" id="MBA5763877.1"/>
    </source>
</evidence>
<comment type="caution">
    <text evidence="2">The sequence shown here is derived from an EMBL/GenBank/DDBJ whole genome shotgun (WGS) entry which is preliminary data.</text>
</comment>
<keyword evidence="1" id="KW-0732">Signal</keyword>
<organism evidence="2 3">
    <name type="scientific">Vibrio marinisediminis</name>
    <dbReference type="NCBI Taxonomy" id="2758441"/>
    <lineage>
        <taxon>Bacteria</taxon>
        <taxon>Pseudomonadati</taxon>
        <taxon>Pseudomonadota</taxon>
        <taxon>Gammaproteobacteria</taxon>
        <taxon>Vibrionales</taxon>
        <taxon>Vibrionaceae</taxon>
        <taxon>Vibrio</taxon>
    </lineage>
</organism>
<dbReference type="Gene3D" id="3.40.190.10">
    <property type="entry name" value="Periplasmic binding protein-like II"/>
    <property type="match status" value="1"/>
</dbReference>
<protein>
    <recommendedName>
        <fullName evidence="4">Phosphate ABC transporter substrate-binding protein</fullName>
    </recommendedName>
</protein>
<name>A0A7W2FTC0_9VIBR</name>
<gene>
    <name evidence="2" type="ORF">H2O73_16055</name>
</gene>
<proteinExistence type="predicted"/>
<keyword evidence="3" id="KW-1185">Reference proteome</keyword>
<dbReference type="AlphaFoldDB" id="A0A7W2FTC0"/>
<accession>A0A7W2FTC0</accession>
<dbReference type="Proteomes" id="UP000571701">
    <property type="component" value="Unassembled WGS sequence"/>
</dbReference>
<reference evidence="2 3" key="1">
    <citation type="submission" date="2020-07" db="EMBL/GenBank/DDBJ databases">
        <title>Vibrio marinisediminis sp. nov., isolated from marine sediment.</title>
        <authorList>
            <person name="Ji X."/>
        </authorList>
    </citation>
    <scope>NUCLEOTIDE SEQUENCE [LARGE SCALE GENOMIC DNA]</scope>
    <source>
        <strain evidence="2 3">404</strain>
    </source>
</reference>
<dbReference type="EMBL" id="JACFYF010000012">
    <property type="protein sequence ID" value="MBA5763877.1"/>
    <property type="molecule type" value="Genomic_DNA"/>
</dbReference>
<feature type="signal peptide" evidence="1">
    <location>
        <begin position="1"/>
        <end position="17"/>
    </location>
</feature>
<sequence>MKYVCLLILLISQSAYADFFIVVNQESKVPSLKIEDITDLYLGRKKVLGSVYIDQVLDRTGEERARFFAKVAQMRISQVNAYWARLKFSGSMRAPERISSTQVLINKLRQNPQAIGYMVEPPPIDSGVKVALKIDE</sequence>
<dbReference type="RefSeq" id="WP_182109943.1">
    <property type="nucleotide sequence ID" value="NZ_JACFYF010000012.1"/>
</dbReference>
<evidence type="ECO:0008006" key="4">
    <source>
        <dbReference type="Google" id="ProtNLM"/>
    </source>
</evidence>
<feature type="chain" id="PRO_5031195551" description="Phosphate ABC transporter substrate-binding protein" evidence="1">
    <location>
        <begin position="18"/>
        <end position="136"/>
    </location>
</feature>
<evidence type="ECO:0000313" key="3">
    <source>
        <dbReference type="Proteomes" id="UP000571701"/>
    </source>
</evidence>
<dbReference type="SUPFAM" id="SSF53850">
    <property type="entry name" value="Periplasmic binding protein-like II"/>
    <property type="match status" value="1"/>
</dbReference>